<dbReference type="InterPro" id="IPR001138">
    <property type="entry name" value="Zn2Cys6_DnaBD"/>
</dbReference>
<evidence type="ECO:0000256" key="1">
    <source>
        <dbReference type="ARBA" id="ARBA00022723"/>
    </source>
</evidence>
<evidence type="ECO:0000256" key="2">
    <source>
        <dbReference type="ARBA" id="ARBA00022833"/>
    </source>
</evidence>
<keyword evidence="3" id="KW-0805">Transcription regulation</keyword>
<keyword evidence="9" id="KW-1185">Reference proteome</keyword>
<keyword evidence="4" id="KW-0238">DNA-binding</keyword>
<evidence type="ECO:0000256" key="3">
    <source>
        <dbReference type="ARBA" id="ARBA00023015"/>
    </source>
</evidence>
<dbReference type="InterPro" id="IPR036864">
    <property type="entry name" value="Zn2-C6_fun-type_DNA-bd_sf"/>
</dbReference>
<evidence type="ECO:0000256" key="5">
    <source>
        <dbReference type="ARBA" id="ARBA00023163"/>
    </source>
</evidence>
<dbReference type="Pfam" id="PF00172">
    <property type="entry name" value="Zn_clus"/>
    <property type="match status" value="1"/>
</dbReference>
<dbReference type="PANTHER" id="PTHR36206">
    <property type="entry name" value="ASPERCRYPTIN BIOSYNTHESIS CLUSTER-SPECIFIC TRANSCRIPTION REGULATOR ATNN-RELATED"/>
    <property type="match status" value="1"/>
</dbReference>
<dbReference type="AlphaFoldDB" id="A0A1L7WHR9"/>
<evidence type="ECO:0000259" key="7">
    <source>
        <dbReference type="Pfam" id="PF00172"/>
    </source>
</evidence>
<dbReference type="GO" id="GO:0000981">
    <property type="term" value="F:DNA-binding transcription factor activity, RNA polymerase II-specific"/>
    <property type="evidence" value="ECO:0007669"/>
    <property type="project" value="InterPro"/>
</dbReference>
<keyword evidence="6" id="KW-0539">Nucleus</keyword>
<accession>A0A1L7WHR9</accession>
<gene>
    <name evidence="8" type="ORF">PAC_02186</name>
</gene>
<dbReference type="EMBL" id="FJOG01000002">
    <property type="protein sequence ID" value="CZR52309.1"/>
    <property type="molecule type" value="Genomic_DNA"/>
</dbReference>
<evidence type="ECO:0000256" key="4">
    <source>
        <dbReference type="ARBA" id="ARBA00023125"/>
    </source>
</evidence>
<dbReference type="CDD" id="cd00067">
    <property type="entry name" value="GAL4"/>
    <property type="match status" value="1"/>
</dbReference>
<name>A0A1L7WHR9_9HELO</name>
<evidence type="ECO:0000313" key="8">
    <source>
        <dbReference type="EMBL" id="CZR52309.1"/>
    </source>
</evidence>
<protein>
    <recommendedName>
        <fullName evidence="7">Zn(2)-C6 fungal-type domain-containing protein</fullName>
    </recommendedName>
</protein>
<dbReference type="PANTHER" id="PTHR36206:SF4">
    <property type="entry name" value="HYPOTHETICAL CONSERVED PROTEIN (EUROFUNG)-RELATED"/>
    <property type="match status" value="1"/>
</dbReference>
<organism evidence="8 9">
    <name type="scientific">Phialocephala subalpina</name>
    <dbReference type="NCBI Taxonomy" id="576137"/>
    <lineage>
        <taxon>Eukaryota</taxon>
        <taxon>Fungi</taxon>
        <taxon>Dikarya</taxon>
        <taxon>Ascomycota</taxon>
        <taxon>Pezizomycotina</taxon>
        <taxon>Leotiomycetes</taxon>
        <taxon>Helotiales</taxon>
        <taxon>Mollisiaceae</taxon>
        <taxon>Phialocephala</taxon>
        <taxon>Phialocephala fortinii species complex</taxon>
    </lineage>
</organism>
<dbReference type="SUPFAM" id="SSF57701">
    <property type="entry name" value="Zn2/Cys6 DNA-binding domain"/>
    <property type="match status" value="1"/>
</dbReference>
<keyword evidence="5" id="KW-0804">Transcription</keyword>
<proteinExistence type="predicted"/>
<keyword evidence="1" id="KW-0479">Metal-binding</keyword>
<sequence length="519" mass="59007">MAASRAMRCDETRPFCTRCERFGMQCDGYSAPAPKPVPSSPKPLLPKGHFSTKSHFLSSTVFRQLFRNEQEYRYFNVFCSSTSHHLSSHFSSSLWQKLILQASQAEALVRHAVIALGALINKSDSCFSESALARRQFAFQQYHLSVSLLRAHISGSRDVVPPNQLRTTLLACLLFAIFETYNGYISTATAQIYSGVRLLLDWQSTQTHLITKVTSIRSPRPLVIEDELVHAFSELETEAMCRHDERSAELHEAHRYYGQLSMDTMPSSFQDLREARSYLVLISQRALHLTAWMKQKSNGALGLRSPEVFEAQKATEEAIERMDKECDRWEAAFEKLWNENSERKGAMALRAQYLMSTAWGIAMKPGVGVFYGDNTEMLEEIVSLSRKVLAPVPSDPDFIPHSGFGFEGGIITGLRTVGFVFRHRRLRREAIQLLLDRPWKEGLWDSYMVGKAMEWLADLEDEGLNEDEEHVPKENVLKDFRMAQDEVGRRTIVIALQPVRGLDGDVELVGRELVIPWLP</sequence>
<feature type="domain" description="Zn(2)-C6 fungal-type" evidence="7">
    <location>
        <begin position="7"/>
        <end position="35"/>
    </location>
</feature>
<dbReference type="OrthoDB" id="3598904at2759"/>
<dbReference type="GO" id="GO:0008270">
    <property type="term" value="F:zinc ion binding"/>
    <property type="evidence" value="ECO:0007669"/>
    <property type="project" value="InterPro"/>
</dbReference>
<dbReference type="Proteomes" id="UP000184330">
    <property type="component" value="Unassembled WGS sequence"/>
</dbReference>
<dbReference type="GO" id="GO:0003677">
    <property type="term" value="F:DNA binding"/>
    <property type="evidence" value="ECO:0007669"/>
    <property type="project" value="UniProtKB-KW"/>
</dbReference>
<reference evidence="8 9" key="1">
    <citation type="submission" date="2016-03" db="EMBL/GenBank/DDBJ databases">
        <authorList>
            <person name="Ploux O."/>
        </authorList>
    </citation>
    <scope>NUCLEOTIDE SEQUENCE [LARGE SCALE GENOMIC DNA]</scope>
    <source>
        <strain evidence="8 9">UAMH 11012</strain>
    </source>
</reference>
<evidence type="ECO:0000256" key="6">
    <source>
        <dbReference type="ARBA" id="ARBA00023242"/>
    </source>
</evidence>
<dbReference type="InterPro" id="IPR052360">
    <property type="entry name" value="Transcr_Regulatory_Proteins"/>
</dbReference>
<keyword evidence="2" id="KW-0862">Zinc</keyword>
<evidence type="ECO:0000313" key="9">
    <source>
        <dbReference type="Proteomes" id="UP000184330"/>
    </source>
</evidence>